<proteinExistence type="predicted"/>
<evidence type="ECO:0000313" key="2">
    <source>
        <dbReference type="EMBL" id="RPA79531.1"/>
    </source>
</evidence>
<gene>
    <name evidence="2" type="ORF">BJ508DRAFT_328263</name>
</gene>
<dbReference type="EMBL" id="ML119698">
    <property type="protein sequence ID" value="RPA79531.1"/>
    <property type="molecule type" value="Genomic_DNA"/>
</dbReference>
<evidence type="ECO:0000256" key="1">
    <source>
        <dbReference type="SAM" id="MobiDB-lite"/>
    </source>
</evidence>
<reference evidence="2 3" key="1">
    <citation type="journal article" date="2018" name="Nat. Ecol. Evol.">
        <title>Pezizomycetes genomes reveal the molecular basis of ectomycorrhizal truffle lifestyle.</title>
        <authorList>
            <person name="Murat C."/>
            <person name="Payen T."/>
            <person name="Noel B."/>
            <person name="Kuo A."/>
            <person name="Morin E."/>
            <person name="Chen J."/>
            <person name="Kohler A."/>
            <person name="Krizsan K."/>
            <person name="Balestrini R."/>
            <person name="Da Silva C."/>
            <person name="Montanini B."/>
            <person name="Hainaut M."/>
            <person name="Levati E."/>
            <person name="Barry K.W."/>
            <person name="Belfiori B."/>
            <person name="Cichocki N."/>
            <person name="Clum A."/>
            <person name="Dockter R.B."/>
            <person name="Fauchery L."/>
            <person name="Guy J."/>
            <person name="Iotti M."/>
            <person name="Le Tacon F."/>
            <person name="Lindquist E.A."/>
            <person name="Lipzen A."/>
            <person name="Malagnac F."/>
            <person name="Mello A."/>
            <person name="Molinier V."/>
            <person name="Miyauchi S."/>
            <person name="Poulain J."/>
            <person name="Riccioni C."/>
            <person name="Rubini A."/>
            <person name="Sitrit Y."/>
            <person name="Splivallo R."/>
            <person name="Traeger S."/>
            <person name="Wang M."/>
            <person name="Zifcakova L."/>
            <person name="Wipf D."/>
            <person name="Zambonelli A."/>
            <person name="Paolocci F."/>
            <person name="Nowrousian M."/>
            <person name="Ottonello S."/>
            <person name="Baldrian P."/>
            <person name="Spatafora J.W."/>
            <person name="Henrissat B."/>
            <person name="Nagy L.G."/>
            <person name="Aury J.M."/>
            <person name="Wincker P."/>
            <person name="Grigoriev I.V."/>
            <person name="Bonfante P."/>
            <person name="Martin F.M."/>
        </authorList>
    </citation>
    <scope>NUCLEOTIDE SEQUENCE [LARGE SCALE GENOMIC DNA]</scope>
    <source>
        <strain evidence="2 3">RN42</strain>
    </source>
</reference>
<name>A0A3N4I5T0_ASCIM</name>
<evidence type="ECO:0000313" key="3">
    <source>
        <dbReference type="Proteomes" id="UP000275078"/>
    </source>
</evidence>
<keyword evidence="3" id="KW-1185">Reference proteome</keyword>
<feature type="compositionally biased region" description="Polar residues" evidence="1">
    <location>
        <begin position="1"/>
        <end position="11"/>
    </location>
</feature>
<dbReference type="AlphaFoldDB" id="A0A3N4I5T0"/>
<dbReference type="Proteomes" id="UP000275078">
    <property type="component" value="Unassembled WGS sequence"/>
</dbReference>
<feature type="region of interest" description="Disordered" evidence="1">
    <location>
        <begin position="215"/>
        <end position="240"/>
    </location>
</feature>
<protein>
    <submittedName>
        <fullName evidence="2">Uncharacterized protein</fullName>
    </submittedName>
</protein>
<organism evidence="2 3">
    <name type="scientific">Ascobolus immersus RN42</name>
    <dbReference type="NCBI Taxonomy" id="1160509"/>
    <lineage>
        <taxon>Eukaryota</taxon>
        <taxon>Fungi</taxon>
        <taxon>Dikarya</taxon>
        <taxon>Ascomycota</taxon>
        <taxon>Pezizomycotina</taxon>
        <taxon>Pezizomycetes</taxon>
        <taxon>Pezizales</taxon>
        <taxon>Ascobolaceae</taxon>
        <taxon>Ascobolus</taxon>
    </lineage>
</organism>
<feature type="compositionally biased region" description="Polar residues" evidence="1">
    <location>
        <begin position="62"/>
        <end position="78"/>
    </location>
</feature>
<accession>A0A3N4I5T0</accession>
<feature type="region of interest" description="Disordered" evidence="1">
    <location>
        <begin position="1"/>
        <end position="80"/>
    </location>
</feature>
<feature type="compositionally biased region" description="Low complexity" evidence="1">
    <location>
        <begin position="36"/>
        <end position="61"/>
    </location>
</feature>
<sequence>MNSPAASNPVKQTDKANAAAAKEAAKGTVKKASKEATPARSSRSSRSSSTASHLSTSGTTSQIPTDLTTGTASNPINLTTTTPYIPYCPPGYEFRAPYLNYPRRCLTIPTGIPEPPPSKAKIAEDLAILRDYRAKKKAKENAKLAWIKACERAGLGKEAVRPGKGLKRVMKEARIKREMAVEEKMGVGKKEEEEEGMEVDDEMVMDEGGVGKNLVGGVEGGVGEGDVKKDEGIEVNLAGK</sequence>